<dbReference type="EMBL" id="BAAACG010000010">
    <property type="protein sequence ID" value="GAA0741283.1"/>
    <property type="molecule type" value="Genomic_DNA"/>
</dbReference>
<feature type="domain" description="Polymerase nucleotidyl transferase" evidence="1">
    <location>
        <begin position="14"/>
        <end position="77"/>
    </location>
</feature>
<keyword evidence="3" id="KW-1185">Reference proteome</keyword>
<evidence type="ECO:0000259" key="1">
    <source>
        <dbReference type="Pfam" id="PF01909"/>
    </source>
</evidence>
<proteinExistence type="predicted"/>
<comment type="caution">
    <text evidence="2">The sequence shown here is derived from an EMBL/GenBank/DDBJ whole genome shotgun (WGS) entry which is preliminary data.</text>
</comment>
<organism evidence="2 3">
    <name type="scientific">Clostridium oceanicum</name>
    <dbReference type="NCBI Taxonomy" id="1543"/>
    <lineage>
        <taxon>Bacteria</taxon>
        <taxon>Bacillati</taxon>
        <taxon>Bacillota</taxon>
        <taxon>Clostridia</taxon>
        <taxon>Eubacteriales</taxon>
        <taxon>Clostridiaceae</taxon>
        <taxon>Clostridium</taxon>
    </lineage>
</organism>
<dbReference type="RefSeq" id="WP_343761657.1">
    <property type="nucleotide sequence ID" value="NZ_BAAACG010000010.1"/>
</dbReference>
<dbReference type="Pfam" id="PF01909">
    <property type="entry name" value="NTP_transf_2"/>
    <property type="match status" value="1"/>
</dbReference>
<evidence type="ECO:0000313" key="3">
    <source>
        <dbReference type="Proteomes" id="UP001501510"/>
    </source>
</evidence>
<dbReference type="InterPro" id="IPR043519">
    <property type="entry name" value="NT_sf"/>
</dbReference>
<dbReference type="Gene3D" id="3.30.460.10">
    <property type="entry name" value="Beta Polymerase, domain 2"/>
    <property type="match status" value="1"/>
</dbReference>
<protein>
    <submittedName>
        <fullName evidence="2">Aminoglycoside 6-adenylyltransferase</fullName>
    </submittedName>
</protein>
<name>A0ABN1JJQ5_9CLOT</name>
<reference evidence="2 3" key="1">
    <citation type="journal article" date="2019" name="Int. J. Syst. Evol. Microbiol.">
        <title>The Global Catalogue of Microorganisms (GCM) 10K type strain sequencing project: providing services to taxonomists for standard genome sequencing and annotation.</title>
        <authorList>
            <consortium name="The Broad Institute Genomics Platform"/>
            <consortium name="The Broad Institute Genome Sequencing Center for Infectious Disease"/>
            <person name="Wu L."/>
            <person name="Ma J."/>
        </authorList>
    </citation>
    <scope>NUCLEOTIDE SEQUENCE [LARGE SCALE GENOMIC DNA]</scope>
    <source>
        <strain evidence="2 3">JCM 1407</strain>
    </source>
</reference>
<dbReference type="Gene3D" id="1.20.120.330">
    <property type="entry name" value="Nucleotidyltransferases domain 2"/>
    <property type="match status" value="1"/>
</dbReference>
<gene>
    <name evidence="2" type="ORF">GCM10008906_22240</name>
</gene>
<sequence>MIPKNHKSFIDNTIKVLKNDMRIVGVATGGSYITNEMDEYSDIDLVIGIDDKFYEEVMNERQEIAEKLGTLLSAFIGYHVGEPRLLICLYGPELLHVDLKFVSLKDIAQRVEDPCILWERNNCISEAIKSDSAKFPAPSLQWMEDRFWVWIHYGATKIGRGEIFEAIDCISSLRQMVIGPLILMKNGKLPKGVRKIEFYAPNTVDLLKETIASYDAESCIKSLNVIIQMYLELREHFITEDFVKRVEAEKPVIDYLNEISNKNN</sequence>
<evidence type="ECO:0000313" key="2">
    <source>
        <dbReference type="EMBL" id="GAA0741283.1"/>
    </source>
</evidence>
<dbReference type="Proteomes" id="UP001501510">
    <property type="component" value="Unassembled WGS sequence"/>
</dbReference>
<dbReference type="InterPro" id="IPR002934">
    <property type="entry name" value="Polymerase_NTP_transf_dom"/>
</dbReference>
<dbReference type="SUPFAM" id="SSF81301">
    <property type="entry name" value="Nucleotidyltransferase"/>
    <property type="match status" value="1"/>
</dbReference>
<accession>A0ABN1JJQ5</accession>